<dbReference type="GO" id="GO:0003924">
    <property type="term" value="F:GTPase activity"/>
    <property type="evidence" value="ECO:0007669"/>
    <property type="project" value="InterPro"/>
</dbReference>
<dbReference type="InterPro" id="IPR001019">
    <property type="entry name" value="Gprotein_alpha_su"/>
</dbReference>
<evidence type="ECO:0000313" key="10">
    <source>
        <dbReference type="EMBL" id="GAN05250.1"/>
    </source>
</evidence>
<dbReference type="GO" id="GO:0031683">
    <property type="term" value="F:G-protein beta/gamma-subunit complex binding"/>
    <property type="evidence" value="ECO:0007669"/>
    <property type="project" value="InterPro"/>
</dbReference>
<dbReference type="PANTHER" id="PTHR10218">
    <property type="entry name" value="GTP-BINDING PROTEIN ALPHA SUBUNIT"/>
    <property type="match status" value="1"/>
</dbReference>
<feature type="binding site" evidence="9">
    <location>
        <position position="183"/>
    </location>
    <ligand>
        <name>Mg(2+)</name>
        <dbReference type="ChEBI" id="CHEBI:18420"/>
    </ligand>
</feature>
<sequence>MGCTLSKQSTEENQDAIRNKEIDSQIKQAKANSQREIKLLLLGAGESGKSTFLKQMKLIHDGGYSQEERDEFKEIIYSNTVQSMRVILEAMETMHVLLEDQAVGNKYRDIVWALPIQAHSLSAEATEAIRYLWKDKNLLSVYDRNQEYQLNDSAKYYFDSIDRIGDPEYTPTDQDVLRARVKTTGITETTFRIGEFTYRMFDLGGQRSERKKWIHCFENVTAIIFMVALSEFDQVLIEDEHMVNYEGV</sequence>
<keyword evidence="4 9" id="KW-0460">Magnesium</keyword>
<dbReference type="PANTHER" id="PTHR10218:SF302">
    <property type="entry name" value="GUANINE NUCLEOTIDE-BINDING PROTEIN ALPHA-5 SUBUNIT"/>
    <property type="match status" value="1"/>
</dbReference>
<dbReference type="GO" id="GO:0001664">
    <property type="term" value="F:G protein-coupled receptor binding"/>
    <property type="evidence" value="ECO:0007669"/>
    <property type="project" value="InterPro"/>
</dbReference>
<evidence type="ECO:0000256" key="6">
    <source>
        <dbReference type="ARBA" id="ARBA00023139"/>
    </source>
</evidence>
<dbReference type="GO" id="GO:0046872">
    <property type="term" value="F:metal ion binding"/>
    <property type="evidence" value="ECO:0007669"/>
    <property type="project" value="UniProtKB-KW"/>
</dbReference>
<evidence type="ECO:0000256" key="5">
    <source>
        <dbReference type="ARBA" id="ARBA00023134"/>
    </source>
</evidence>
<reference evidence="10" key="1">
    <citation type="submission" date="2014-09" db="EMBL/GenBank/DDBJ databases">
        <title>Draft genome sequence of an oleaginous Mucoromycotina fungus Mucor ambiguus NBRC6742.</title>
        <authorList>
            <person name="Takeda I."/>
            <person name="Yamane N."/>
            <person name="Morita T."/>
            <person name="Tamano K."/>
            <person name="Machida M."/>
            <person name="Baker S."/>
            <person name="Koike H."/>
        </authorList>
    </citation>
    <scope>NUCLEOTIDE SEQUENCE</scope>
    <source>
        <strain evidence="10">NBRC 6742</strain>
    </source>
</reference>
<dbReference type="EMBL" id="DF836374">
    <property type="protein sequence ID" value="GAN05250.1"/>
    <property type="molecule type" value="Genomic_DNA"/>
</dbReference>
<keyword evidence="11" id="KW-1185">Reference proteome</keyword>
<dbReference type="AlphaFoldDB" id="A0A0C9LUL8"/>
<proteinExistence type="predicted"/>
<dbReference type="FunFam" id="3.40.50.300:FF:000692">
    <property type="entry name" value="Guanine nucleotide-binding protein subunit alpha"/>
    <property type="match status" value="2"/>
</dbReference>
<feature type="binding site" evidence="9">
    <location>
        <position position="50"/>
    </location>
    <ligand>
        <name>Mg(2+)</name>
        <dbReference type="ChEBI" id="CHEBI:18420"/>
    </ligand>
</feature>
<feature type="binding site" evidence="8">
    <location>
        <begin position="177"/>
        <end position="183"/>
    </location>
    <ligand>
        <name>GTP</name>
        <dbReference type="ChEBI" id="CHEBI:37565"/>
    </ligand>
</feature>
<dbReference type="CDD" id="cd00066">
    <property type="entry name" value="G-alpha"/>
    <property type="match status" value="1"/>
</dbReference>
<gene>
    <name evidence="10" type="ORF">MAM1_0085d04719</name>
</gene>
<keyword evidence="5 8" id="KW-0342">GTP-binding</keyword>
<dbReference type="InterPro" id="IPR011025">
    <property type="entry name" value="GproteinA_insert"/>
</dbReference>
<evidence type="ECO:0000256" key="2">
    <source>
        <dbReference type="ARBA" id="ARBA00022723"/>
    </source>
</evidence>
<dbReference type="Gene3D" id="1.10.400.10">
    <property type="entry name" value="GI Alpha 1, domain 2-like"/>
    <property type="match status" value="1"/>
</dbReference>
<name>A0A0C9LUL8_9FUNG</name>
<evidence type="ECO:0000256" key="8">
    <source>
        <dbReference type="PIRSR" id="PIRSR601019-1"/>
    </source>
</evidence>
<evidence type="ECO:0000256" key="9">
    <source>
        <dbReference type="PIRSR" id="PIRSR601019-2"/>
    </source>
</evidence>
<dbReference type="GO" id="GO:0005834">
    <property type="term" value="C:heterotrimeric G-protein complex"/>
    <property type="evidence" value="ECO:0007669"/>
    <property type="project" value="InterPro"/>
</dbReference>
<keyword evidence="6" id="KW-0449">Lipoprotein</keyword>
<evidence type="ECO:0000256" key="1">
    <source>
        <dbReference type="ARBA" id="ARBA00022707"/>
    </source>
</evidence>
<keyword evidence="7" id="KW-0807">Transducer</keyword>
<dbReference type="Pfam" id="PF00503">
    <property type="entry name" value="G-alpha"/>
    <property type="match status" value="1"/>
</dbReference>
<dbReference type="InterPro" id="IPR002975">
    <property type="entry name" value="Fungi_Gprotein_alpha"/>
</dbReference>
<protein>
    <submittedName>
        <fullName evidence="10">G-protein complex alpha subunit GpaA/FadA</fullName>
    </submittedName>
</protein>
<keyword evidence="3 8" id="KW-0547">Nucleotide-binding</keyword>
<dbReference type="GO" id="GO:0005737">
    <property type="term" value="C:cytoplasm"/>
    <property type="evidence" value="ECO:0007669"/>
    <property type="project" value="TreeGrafter"/>
</dbReference>
<dbReference type="Proteomes" id="UP000053815">
    <property type="component" value="Unassembled WGS sequence"/>
</dbReference>
<evidence type="ECO:0000256" key="3">
    <source>
        <dbReference type="ARBA" id="ARBA00022741"/>
    </source>
</evidence>
<keyword evidence="1" id="KW-0519">Myristate</keyword>
<dbReference type="PRINTS" id="PR00318">
    <property type="entry name" value="GPROTEINA"/>
</dbReference>
<dbReference type="Gene3D" id="3.40.50.300">
    <property type="entry name" value="P-loop containing nucleotide triphosphate hydrolases"/>
    <property type="match status" value="1"/>
</dbReference>
<evidence type="ECO:0000256" key="7">
    <source>
        <dbReference type="ARBA" id="ARBA00023224"/>
    </source>
</evidence>
<dbReference type="FunFam" id="1.10.400.10:FF:000007">
    <property type="entry name" value="Guanine nucleotide-binding protein subunit alpha"/>
    <property type="match status" value="1"/>
</dbReference>
<dbReference type="SUPFAM" id="SSF47895">
    <property type="entry name" value="Transducin (alpha subunit), insertion domain"/>
    <property type="match status" value="1"/>
</dbReference>
<dbReference type="GO" id="GO:0032502">
    <property type="term" value="P:developmental process"/>
    <property type="evidence" value="ECO:0007669"/>
    <property type="project" value="UniProtKB-ARBA"/>
</dbReference>
<dbReference type="SMART" id="SM00275">
    <property type="entry name" value="G_alpha"/>
    <property type="match status" value="1"/>
</dbReference>
<organism evidence="10">
    <name type="scientific">Mucor ambiguus</name>
    <dbReference type="NCBI Taxonomy" id="91626"/>
    <lineage>
        <taxon>Eukaryota</taxon>
        <taxon>Fungi</taxon>
        <taxon>Fungi incertae sedis</taxon>
        <taxon>Mucoromycota</taxon>
        <taxon>Mucoromycotina</taxon>
        <taxon>Mucoromycetes</taxon>
        <taxon>Mucorales</taxon>
        <taxon>Mucorineae</taxon>
        <taxon>Mucoraceae</taxon>
        <taxon>Mucor</taxon>
    </lineage>
</organism>
<dbReference type="GO" id="GO:0005525">
    <property type="term" value="F:GTP binding"/>
    <property type="evidence" value="ECO:0007669"/>
    <property type="project" value="UniProtKB-KW"/>
</dbReference>
<dbReference type="InterPro" id="IPR027417">
    <property type="entry name" value="P-loop_NTPase"/>
</dbReference>
<feature type="binding site" evidence="8">
    <location>
        <begin position="46"/>
        <end position="51"/>
    </location>
    <ligand>
        <name>GTP</name>
        <dbReference type="ChEBI" id="CHEBI:37565"/>
    </ligand>
</feature>
<dbReference type="SUPFAM" id="SSF52540">
    <property type="entry name" value="P-loop containing nucleoside triphosphate hydrolases"/>
    <property type="match status" value="1"/>
</dbReference>
<dbReference type="STRING" id="91626.A0A0C9LUL8"/>
<keyword evidence="2 9" id="KW-0479">Metal-binding</keyword>
<feature type="binding site" evidence="8">
    <location>
        <begin position="202"/>
        <end position="206"/>
    </location>
    <ligand>
        <name>GTP</name>
        <dbReference type="ChEBI" id="CHEBI:37565"/>
    </ligand>
</feature>
<accession>A0A0C9LUL8</accession>
<feature type="binding site" evidence="8">
    <location>
        <begin position="152"/>
        <end position="153"/>
    </location>
    <ligand>
        <name>GTP</name>
        <dbReference type="ChEBI" id="CHEBI:37565"/>
    </ligand>
</feature>
<dbReference type="PROSITE" id="PS51882">
    <property type="entry name" value="G_ALPHA"/>
    <property type="match status" value="1"/>
</dbReference>
<dbReference type="PRINTS" id="PR01241">
    <property type="entry name" value="GPROTEINAFNG"/>
</dbReference>
<evidence type="ECO:0000256" key="4">
    <source>
        <dbReference type="ARBA" id="ARBA00022842"/>
    </source>
</evidence>
<evidence type="ECO:0000313" key="11">
    <source>
        <dbReference type="Proteomes" id="UP000053815"/>
    </source>
</evidence>
<dbReference type="OrthoDB" id="5817230at2759"/>
<dbReference type="GO" id="GO:0007188">
    <property type="term" value="P:adenylate cyclase-modulating G protein-coupled receptor signaling pathway"/>
    <property type="evidence" value="ECO:0007669"/>
    <property type="project" value="TreeGrafter"/>
</dbReference>
<keyword evidence="6" id="KW-0564">Palmitate</keyword>